<accession>A0A921GHG7</accession>
<dbReference type="EMBL" id="DYWQ01000171">
    <property type="protein sequence ID" value="HJF46341.1"/>
    <property type="molecule type" value="Genomic_DNA"/>
</dbReference>
<reference evidence="2" key="1">
    <citation type="journal article" date="2021" name="PeerJ">
        <title>Extensive microbial diversity within the chicken gut microbiome revealed by metagenomics and culture.</title>
        <authorList>
            <person name="Gilroy R."/>
            <person name="Ravi A."/>
            <person name="Getino M."/>
            <person name="Pursley I."/>
            <person name="Horton D.L."/>
            <person name="Alikhan N.F."/>
            <person name="Baker D."/>
            <person name="Gharbi K."/>
            <person name="Hall N."/>
            <person name="Watson M."/>
            <person name="Adriaenssens E.M."/>
            <person name="Foster-Nyarko E."/>
            <person name="Jarju S."/>
            <person name="Secka A."/>
            <person name="Antonio M."/>
            <person name="Oren A."/>
            <person name="Chaudhuri R.R."/>
            <person name="La Ragione R."/>
            <person name="Hildebrand F."/>
            <person name="Pallen M.J."/>
        </authorList>
    </citation>
    <scope>NUCLEOTIDE SEQUENCE</scope>
    <source>
        <strain evidence="2">CHK124-7917</strain>
    </source>
</reference>
<dbReference type="InterPro" id="IPR003797">
    <property type="entry name" value="DegV"/>
</dbReference>
<dbReference type="PANTHER" id="PTHR33434:SF2">
    <property type="entry name" value="FATTY ACID-BINDING PROTEIN TM_1468"/>
    <property type="match status" value="1"/>
</dbReference>
<evidence type="ECO:0000313" key="3">
    <source>
        <dbReference type="Proteomes" id="UP000697330"/>
    </source>
</evidence>
<comment type="caution">
    <text evidence="2">The sequence shown here is derived from an EMBL/GenBank/DDBJ whole genome shotgun (WGS) entry which is preliminary data.</text>
</comment>
<dbReference type="SUPFAM" id="SSF82549">
    <property type="entry name" value="DAK1/DegV-like"/>
    <property type="match status" value="1"/>
</dbReference>
<dbReference type="InterPro" id="IPR043168">
    <property type="entry name" value="DegV_C"/>
</dbReference>
<dbReference type="RefSeq" id="WP_075279246.1">
    <property type="nucleotide sequence ID" value="NZ_DYWQ01000171.1"/>
</dbReference>
<dbReference type="PANTHER" id="PTHR33434">
    <property type="entry name" value="DEGV DOMAIN-CONTAINING PROTEIN DR_1986-RELATED"/>
    <property type="match status" value="1"/>
</dbReference>
<dbReference type="GO" id="GO:0008289">
    <property type="term" value="F:lipid binding"/>
    <property type="evidence" value="ECO:0007669"/>
    <property type="project" value="UniProtKB-KW"/>
</dbReference>
<dbReference type="NCBIfam" id="TIGR00762">
    <property type="entry name" value="DegV"/>
    <property type="match status" value="1"/>
</dbReference>
<evidence type="ECO:0000256" key="1">
    <source>
        <dbReference type="ARBA" id="ARBA00023121"/>
    </source>
</evidence>
<dbReference type="OrthoDB" id="9760324at2"/>
<sequence>MLALVTDSTCGLTRVEADELGVIVLPMTYSVDGVRYSEAPVGENGDYGSLISAGSRVETEAVHPSAFERVFRERLAAGDDVLCVTISSRLSGTFRSAEEAAAAVDPSGKRVAAFDSWNTAGALEFLVRRAHELAAGGCSLSEVVAGLAEARRGTRIVFSVPDMGALFRSGRLGAIRRAVATKLNRYPVMTLHEGGIEKYGDGRGARGMAAAMVRRAPEGSRELVVSHFGPRGVEAREVFLAARSRFPEARVRVKDGGPVLAKHLGLGAVGLSWA</sequence>
<gene>
    <name evidence="2" type="ORF">K8U72_11280</name>
</gene>
<name>A0A921GHG7_9ACTN</name>
<evidence type="ECO:0000313" key="2">
    <source>
        <dbReference type="EMBL" id="HJF46341.1"/>
    </source>
</evidence>
<reference evidence="2" key="2">
    <citation type="submission" date="2021-09" db="EMBL/GenBank/DDBJ databases">
        <authorList>
            <person name="Gilroy R."/>
        </authorList>
    </citation>
    <scope>NUCLEOTIDE SEQUENCE</scope>
    <source>
        <strain evidence="2">CHK124-7917</strain>
    </source>
</reference>
<organism evidence="2 3">
    <name type="scientific">Thermophilibacter provencensis</name>
    <dbReference type="NCBI Taxonomy" id="1852386"/>
    <lineage>
        <taxon>Bacteria</taxon>
        <taxon>Bacillati</taxon>
        <taxon>Actinomycetota</taxon>
        <taxon>Coriobacteriia</taxon>
        <taxon>Coriobacteriales</taxon>
        <taxon>Atopobiaceae</taxon>
        <taxon>Thermophilibacter</taxon>
    </lineage>
</organism>
<keyword evidence="1" id="KW-0446">Lipid-binding</keyword>
<dbReference type="PROSITE" id="PS51482">
    <property type="entry name" value="DEGV"/>
    <property type="match status" value="1"/>
</dbReference>
<protein>
    <submittedName>
        <fullName evidence="2">DegV family protein</fullName>
    </submittedName>
</protein>
<dbReference type="InterPro" id="IPR050270">
    <property type="entry name" value="DegV_domain_contain"/>
</dbReference>
<dbReference type="Proteomes" id="UP000697330">
    <property type="component" value="Unassembled WGS sequence"/>
</dbReference>
<dbReference type="Gene3D" id="3.40.50.10170">
    <property type="match status" value="1"/>
</dbReference>
<dbReference type="Gene3D" id="3.30.1180.10">
    <property type="match status" value="1"/>
</dbReference>
<dbReference type="Pfam" id="PF02645">
    <property type="entry name" value="DegV"/>
    <property type="match status" value="1"/>
</dbReference>
<dbReference type="AlphaFoldDB" id="A0A921GHG7"/>
<proteinExistence type="predicted"/>